<evidence type="ECO:0000313" key="3">
    <source>
        <dbReference type="Proteomes" id="UP000034539"/>
    </source>
</evidence>
<evidence type="ECO:0000313" key="2">
    <source>
        <dbReference type="EMBL" id="KKR32204.1"/>
    </source>
</evidence>
<accession>A0A0G0PVM3</accession>
<dbReference type="Proteomes" id="UP000034539">
    <property type="component" value="Unassembled WGS sequence"/>
</dbReference>
<comment type="caution">
    <text evidence="2">The sequence shown here is derived from an EMBL/GenBank/DDBJ whole genome shotgun (WGS) entry which is preliminary data.</text>
</comment>
<feature type="transmembrane region" description="Helical" evidence="1">
    <location>
        <begin position="12"/>
        <end position="28"/>
    </location>
</feature>
<keyword evidence="1" id="KW-0812">Transmembrane</keyword>
<reference evidence="2 3" key="1">
    <citation type="journal article" date="2015" name="Nature">
        <title>rRNA introns, odd ribosomes, and small enigmatic genomes across a large radiation of phyla.</title>
        <authorList>
            <person name="Brown C.T."/>
            <person name="Hug L.A."/>
            <person name="Thomas B.C."/>
            <person name="Sharon I."/>
            <person name="Castelle C.J."/>
            <person name="Singh A."/>
            <person name="Wilkins M.J."/>
            <person name="Williams K.H."/>
            <person name="Banfield J.F."/>
        </authorList>
    </citation>
    <scope>NUCLEOTIDE SEQUENCE [LARGE SCALE GENOMIC DNA]</scope>
</reference>
<proteinExistence type="predicted"/>
<organism evidence="2 3">
    <name type="scientific">Candidatus Gottesmanbacteria bacterium GW2011_GWC2_39_8</name>
    <dbReference type="NCBI Taxonomy" id="1618450"/>
    <lineage>
        <taxon>Bacteria</taxon>
        <taxon>Candidatus Gottesmaniibacteriota</taxon>
    </lineage>
</organism>
<keyword evidence="1" id="KW-0472">Membrane</keyword>
<dbReference type="EMBL" id="LBXN01000049">
    <property type="protein sequence ID" value="KKR32204.1"/>
    <property type="molecule type" value="Genomic_DNA"/>
</dbReference>
<evidence type="ECO:0000256" key="1">
    <source>
        <dbReference type="SAM" id="Phobius"/>
    </source>
</evidence>
<gene>
    <name evidence="2" type="ORF">UT63_C0049G0003</name>
</gene>
<protein>
    <submittedName>
        <fullName evidence="2">Uncharacterized protein</fullName>
    </submittedName>
</protein>
<keyword evidence="1" id="KW-1133">Transmembrane helix</keyword>
<dbReference type="AlphaFoldDB" id="A0A0G0PVM3"/>
<name>A0A0G0PVM3_9BACT</name>
<sequence length="266" mass="30091">MKIFGKYIRVDAFNLLILVGVVALLFVFKNNVSSETNKWIKVRIQASSYYKDPGRLGSVPIWNADIFNTGDTEKDNLGNNIAIIKNVEKYWAPDNRKYLVIETDIKTVYDPKLKRYKFKNNPVSAGGPIELNLGNNYLSGMIISTPDTPKNEKVKRIVSITEKSIWPWQADAVSIGDEIKEKDEVLAKVINKTVELADQPVNTIDGRIVAAKNPFKRDMTLDLELILNKSENGLYFPFLQKVKVGEILNLEFPKTEIEGALITEVK</sequence>